<reference evidence="1 2" key="1">
    <citation type="submission" date="2019-02" db="EMBL/GenBank/DDBJ databases">
        <title>Dyella amyloliquefaciens sp. nov., isolated from forest soil.</title>
        <authorList>
            <person name="Gao Z.-H."/>
            <person name="Qiu L.-H."/>
        </authorList>
    </citation>
    <scope>NUCLEOTIDE SEQUENCE [LARGE SCALE GENOMIC DNA]</scope>
    <source>
        <strain evidence="1 2">KACC 12747</strain>
    </source>
</reference>
<proteinExistence type="predicted"/>
<protein>
    <submittedName>
        <fullName evidence="1">HPF/RaiA family ribosome-associated protein</fullName>
    </submittedName>
</protein>
<dbReference type="EMBL" id="SJTG01000007">
    <property type="protein sequence ID" value="TCI06204.1"/>
    <property type="molecule type" value="Genomic_DNA"/>
</dbReference>
<accession>A0A4R0YDX4</accession>
<gene>
    <name evidence="1" type="ORF">EZM97_35395</name>
</gene>
<evidence type="ECO:0000313" key="2">
    <source>
        <dbReference type="Proteomes" id="UP000291822"/>
    </source>
</evidence>
<keyword evidence="2" id="KW-1185">Reference proteome</keyword>
<dbReference type="RefSeq" id="WP_131152631.1">
    <property type="nucleotide sequence ID" value="NZ_SJTG01000007.1"/>
</dbReference>
<dbReference type="Proteomes" id="UP000291822">
    <property type="component" value="Unassembled WGS sequence"/>
</dbReference>
<dbReference type="AlphaFoldDB" id="A0A4R0YDX4"/>
<comment type="caution">
    <text evidence="1">The sequence shown here is derived from an EMBL/GenBank/DDBJ whole genome shotgun (WGS) entry which is preliminary data.</text>
</comment>
<evidence type="ECO:0000313" key="1">
    <source>
        <dbReference type="EMBL" id="TCI06204.1"/>
    </source>
</evidence>
<organism evidence="1 2">
    <name type="scientific">Dyella soli</name>
    <dbReference type="NCBI Taxonomy" id="522319"/>
    <lineage>
        <taxon>Bacteria</taxon>
        <taxon>Pseudomonadati</taxon>
        <taxon>Pseudomonadota</taxon>
        <taxon>Gammaproteobacteria</taxon>
        <taxon>Lysobacterales</taxon>
        <taxon>Rhodanobacteraceae</taxon>
        <taxon>Dyella</taxon>
    </lineage>
</organism>
<sequence>MIEIDLATLLKARNAYEVEFTSRGFDLSKLEDQFDDRVLSLTCHVFVANRGNQRFQIKLRNHGGHSAFAMTNGMDHEIDLLQLMVSRNDLMVEECGNLFSSWVMYGTLGEPTVALTSIFSGE</sequence>
<name>A0A4R0YDX4_9GAMM</name>